<keyword evidence="4" id="KW-0548">Nucleotidyltransferase</keyword>
<gene>
    <name evidence="11" type="primary">holA</name>
    <name evidence="11" type="ORF">NCTC12092_00601</name>
</gene>
<dbReference type="PANTHER" id="PTHR34388:SF1">
    <property type="entry name" value="DNA POLYMERASE III SUBUNIT DELTA"/>
    <property type="match status" value="1"/>
</dbReference>
<dbReference type="InterPro" id="IPR010372">
    <property type="entry name" value="DNA_pol3_delta_N"/>
</dbReference>
<evidence type="ECO:0000313" key="11">
    <source>
        <dbReference type="EMBL" id="SUN45664.1"/>
    </source>
</evidence>
<proteinExistence type="inferred from homology"/>
<dbReference type="Pfam" id="PF21694">
    <property type="entry name" value="DNA_pol3_delta_C"/>
    <property type="match status" value="1"/>
</dbReference>
<sequence>MIAIEKIDALSKESLGLITVVAGEDIGQYSHMKALLLKKIAFDPADLTYSYFDMSEALYQTAEMDLVSMPFFADQKVVIFDHLLDITTSKKSYLKEKELKAFEDYLENPVETTRLVIFAPGKLDGKRRLVKILKRDALIFEASPLKAAEKRTYFQKYSHQLGLSFDSGAFDQLLLKSNDDFNQIMKNMTFLKAYKKSGPITVEDIAQAIPKSLQDNVFDLTRLVLQGKIDAARELVHDLRLSGEDDIKLIAIMLGQFRLFLQLAILVRSGKTEQQLVTSLSDLLGRRVNPYQVKYALKDSRALSPSYLKLAVKTLIETDYHIKTGVYTKDYLFDLALLKLVAHSQGNADLSDP</sequence>
<evidence type="ECO:0000256" key="2">
    <source>
        <dbReference type="ARBA" id="ARBA00017703"/>
    </source>
</evidence>
<dbReference type="GO" id="GO:0003677">
    <property type="term" value="F:DNA binding"/>
    <property type="evidence" value="ECO:0007669"/>
    <property type="project" value="InterPro"/>
</dbReference>
<dbReference type="SUPFAM" id="SSF48019">
    <property type="entry name" value="post-AAA+ oligomerization domain-like"/>
    <property type="match status" value="1"/>
</dbReference>
<dbReference type="EC" id="2.7.7.7" evidence="1"/>
<evidence type="ECO:0000256" key="6">
    <source>
        <dbReference type="ARBA" id="ARBA00022932"/>
    </source>
</evidence>
<dbReference type="EMBL" id="UHFF01000002">
    <property type="protein sequence ID" value="SUN45664.1"/>
    <property type="molecule type" value="Genomic_DNA"/>
</dbReference>
<evidence type="ECO:0000256" key="5">
    <source>
        <dbReference type="ARBA" id="ARBA00022705"/>
    </source>
</evidence>
<organism evidence="11 12">
    <name type="scientific">Streptococcus equi subsp. equi</name>
    <dbReference type="NCBI Taxonomy" id="148942"/>
    <lineage>
        <taxon>Bacteria</taxon>
        <taxon>Bacillati</taxon>
        <taxon>Bacillota</taxon>
        <taxon>Bacilli</taxon>
        <taxon>Lactobacillales</taxon>
        <taxon>Streptococcaceae</taxon>
        <taxon>Streptococcus</taxon>
    </lineage>
</organism>
<dbReference type="Gene3D" id="3.40.50.300">
    <property type="entry name" value="P-loop containing nucleotide triphosphate hydrolases"/>
    <property type="match status" value="1"/>
</dbReference>
<dbReference type="NCBIfam" id="TIGR01128">
    <property type="entry name" value="holA"/>
    <property type="match status" value="1"/>
</dbReference>
<dbReference type="GO" id="GO:0009360">
    <property type="term" value="C:DNA polymerase III complex"/>
    <property type="evidence" value="ECO:0007669"/>
    <property type="project" value="InterPro"/>
</dbReference>
<dbReference type="SUPFAM" id="SSF52540">
    <property type="entry name" value="P-loop containing nucleoside triphosphate hydrolases"/>
    <property type="match status" value="1"/>
</dbReference>
<keyword evidence="5" id="KW-0235">DNA replication</keyword>
<protein>
    <recommendedName>
        <fullName evidence="2">DNA polymerase III subunit delta</fullName>
        <ecNumber evidence="1">2.7.7.7</ecNumber>
    </recommendedName>
</protein>
<comment type="catalytic activity">
    <reaction evidence="8">
        <text>DNA(n) + a 2'-deoxyribonucleoside 5'-triphosphate = DNA(n+1) + diphosphate</text>
        <dbReference type="Rhea" id="RHEA:22508"/>
        <dbReference type="Rhea" id="RHEA-COMP:17339"/>
        <dbReference type="Rhea" id="RHEA-COMP:17340"/>
        <dbReference type="ChEBI" id="CHEBI:33019"/>
        <dbReference type="ChEBI" id="CHEBI:61560"/>
        <dbReference type="ChEBI" id="CHEBI:173112"/>
        <dbReference type="EC" id="2.7.7.7"/>
    </reaction>
</comment>
<name>A0A380JQP3_9STRE</name>
<dbReference type="GO" id="GO:0006261">
    <property type="term" value="P:DNA-templated DNA replication"/>
    <property type="evidence" value="ECO:0007669"/>
    <property type="project" value="TreeGrafter"/>
</dbReference>
<dbReference type="RefSeq" id="WP_115251477.1">
    <property type="nucleotide sequence ID" value="NZ_UHFF01000002.1"/>
</dbReference>
<keyword evidence="3" id="KW-0808">Transferase</keyword>
<evidence type="ECO:0000313" key="12">
    <source>
        <dbReference type="Proteomes" id="UP000254461"/>
    </source>
</evidence>
<dbReference type="GO" id="GO:0003887">
    <property type="term" value="F:DNA-directed DNA polymerase activity"/>
    <property type="evidence" value="ECO:0007669"/>
    <property type="project" value="UniProtKB-KW"/>
</dbReference>
<evidence type="ECO:0000256" key="7">
    <source>
        <dbReference type="ARBA" id="ARBA00034754"/>
    </source>
</evidence>
<dbReference type="InterPro" id="IPR008921">
    <property type="entry name" value="DNA_pol3_clamp-load_cplx_C"/>
</dbReference>
<dbReference type="InterPro" id="IPR027417">
    <property type="entry name" value="P-loop_NTPase"/>
</dbReference>
<dbReference type="InterPro" id="IPR005790">
    <property type="entry name" value="DNA_polIII_delta"/>
</dbReference>
<dbReference type="Proteomes" id="UP000254461">
    <property type="component" value="Unassembled WGS sequence"/>
</dbReference>
<feature type="domain" description="DNA polymerase III delta N-terminal" evidence="9">
    <location>
        <begin position="21"/>
        <end position="142"/>
    </location>
</feature>
<dbReference type="PANTHER" id="PTHR34388">
    <property type="entry name" value="DNA POLYMERASE III SUBUNIT DELTA"/>
    <property type="match status" value="1"/>
</dbReference>
<dbReference type="InterPro" id="IPR048466">
    <property type="entry name" value="DNA_pol3_delta-like_C"/>
</dbReference>
<evidence type="ECO:0000256" key="8">
    <source>
        <dbReference type="ARBA" id="ARBA00049244"/>
    </source>
</evidence>
<dbReference type="Pfam" id="PF06144">
    <property type="entry name" value="DNA_pol3_delta"/>
    <property type="match status" value="1"/>
</dbReference>
<evidence type="ECO:0000256" key="4">
    <source>
        <dbReference type="ARBA" id="ARBA00022695"/>
    </source>
</evidence>
<reference evidence="11 12" key="1">
    <citation type="submission" date="2018-06" db="EMBL/GenBank/DDBJ databases">
        <authorList>
            <consortium name="Pathogen Informatics"/>
            <person name="Doyle S."/>
        </authorList>
    </citation>
    <scope>NUCLEOTIDE SEQUENCE [LARGE SCALE GENOMIC DNA]</scope>
    <source>
        <strain evidence="11 12">NCTC12092</strain>
    </source>
</reference>
<evidence type="ECO:0000256" key="3">
    <source>
        <dbReference type="ARBA" id="ARBA00022679"/>
    </source>
</evidence>
<comment type="similarity">
    <text evidence="7">Belongs to the DNA polymerase HolA subunit family.</text>
</comment>
<evidence type="ECO:0000256" key="1">
    <source>
        <dbReference type="ARBA" id="ARBA00012417"/>
    </source>
</evidence>
<dbReference type="AlphaFoldDB" id="A0A380JQP3"/>
<evidence type="ECO:0000259" key="9">
    <source>
        <dbReference type="Pfam" id="PF06144"/>
    </source>
</evidence>
<feature type="domain" description="DNA polymerase III delta subunit-like C-terminal" evidence="10">
    <location>
        <begin position="214"/>
        <end position="340"/>
    </location>
</feature>
<dbReference type="Gene3D" id="1.20.272.10">
    <property type="match status" value="1"/>
</dbReference>
<accession>A0A380JQP3</accession>
<evidence type="ECO:0000259" key="10">
    <source>
        <dbReference type="Pfam" id="PF21694"/>
    </source>
</evidence>
<keyword evidence="6" id="KW-0239">DNA-directed DNA polymerase</keyword>